<dbReference type="InterPro" id="IPR027640">
    <property type="entry name" value="Kinesin-like_fam"/>
</dbReference>
<dbReference type="GO" id="GO:0007019">
    <property type="term" value="P:microtubule depolymerization"/>
    <property type="evidence" value="ECO:0007669"/>
    <property type="project" value="TreeGrafter"/>
</dbReference>
<feature type="compositionally biased region" description="Basic and acidic residues" evidence="7">
    <location>
        <begin position="177"/>
        <end position="204"/>
    </location>
</feature>
<reference evidence="9" key="1">
    <citation type="submission" date="2021-01" db="EMBL/GenBank/DDBJ databases">
        <authorList>
            <person name="Corre E."/>
            <person name="Pelletier E."/>
            <person name="Niang G."/>
            <person name="Scheremetjew M."/>
            <person name="Finn R."/>
            <person name="Kale V."/>
            <person name="Holt S."/>
            <person name="Cochrane G."/>
            <person name="Meng A."/>
            <person name="Brown T."/>
            <person name="Cohen L."/>
        </authorList>
    </citation>
    <scope>NUCLEOTIDE SEQUENCE</scope>
    <source>
        <strain evidence="9">Isolate 1302-5</strain>
    </source>
</reference>
<dbReference type="SMART" id="SM00129">
    <property type="entry name" value="KISc"/>
    <property type="match status" value="1"/>
</dbReference>
<dbReference type="GO" id="GO:0007018">
    <property type="term" value="P:microtubule-based movement"/>
    <property type="evidence" value="ECO:0007669"/>
    <property type="project" value="InterPro"/>
</dbReference>
<evidence type="ECO:0000256" key="1">
    <source>
        <dbReference type="ARBA" id="ARBA00004245"/>
    </source>
</evidence>
<evidence type="ECO:0000256" key="7">
    <source>
        <dbReference type="SAM" id="MobiDB-lite"/>
    </source>
</evidence>
<evidence type="ECO:0000256" key="5">
    <source>
        <dbReference type="ARBA" id="ARBA00023212"/>
    </source>
</evidence>
<dbReference type="PANTHER" id="PTHR47971:SF8">
    <property type="entry name" value="KINESIN-LIKE PROTEIN"/>
    <property type="match status" value="1"/>
</dbReference>
<dbReference type="PROSITE" id="PS50067">
    <property type="entry name" value="KINESIN_MOTOR_2"/>
    <property type="match status" value="1"/>
</dbReference>
<dbReference type="InterPro" id="IPR001752">
    <property type="entry name" value="Kinesin_motor_dom"/>
</dbReference>
<feature type="region of interest" description="Disordered" evidence="7">
    <location>
        <begin position="399"/>
        <end position="492"/>
    </location>
</feature>
<organism evidence="9">
    <name type="scientific">Odontella aurita</name>
    <dbReference type="NCBI Taxonomy" id="265563"/>
    <lineage>
        <taxon>Eukaryota</taxon>
        <taxon>Sar</taxon>
        <taxon>Stramenopiles</taxon>
        <taxon>Ochrophyta</taxon>
        <taxon>Bacillariophyta</taxon>
        <taxon>Mediophyceae</taxon>
        <taxon>Biddulphiophycidae</taxon>
        <taxon>Eupodiscales</taxon>
        <taxon>Odontellaceae</taxon>
        <taxon>Odontella</taxon>
    </lineage>
</organism>
<dbReference type="EMBL" id="HBKQ01048008">
    <property type="protein sequence ID" value="CAE2272898.1"/>
    <property type="molecule type" value="Transcribed_RNA"/>
</dbReference>
<feature type="compositionally biased region" description="Low complexity" evidence="7">
    <location>
        <begin position="15"/>
        <end position="46"/>
    </location>
</feature>
<evidence type="ECO:0000259" key="8">
    <source>
        <dbReference type="PROSITE" id="PS50067"/>
    </source>
</evidence>
<dbReference type="GO" id="GO:0005874">
    <property type="term" value="C:microtubule"/>
    <property type="evidence" value="ECO:0007669"/>
    <property type="project" value="UniProtKB-KW"/>
</dbReference>
<keyword evidence="5" id="KW-0206">Cytoskeleton</keyword>
<dbReference type="GO" id="GO:0005524">
    <property type="term" value="F:ATP binding"/>
    <property type="evidence" value="ECO:0007669"/>
    <property type="project" value="UniProtKB-UniRule"/>
</dbReference>
<dbReference type="Pfam" id="PF00225">
    <property type="entry name" value="Kinesin"/>
    <property type="match status" value="1"/>
</dbReference>
<evidence type="ECO:0000256" key="2">
    <source>
        <dbReference type="ARBA" id="ARBA00022490"/>
    </source>
</evidence>
<feature type="region of interest" description="Disordered" evidence="7">
    <location>
        <begin position="1"/>
        <end position="383"/>
    </location>
</feature>
<comment type="subcellular location">
    <subcellularLocation>
        <location evidence="1">Cytoplasm</location>
        <location evidence="1">Cytoskeleton</location>
    </subcellularLocation>
</comment>
<feature type="compositionally biased region" description="Basic and acidic residues" evidence="7">
    <location>
        <begin position="273"/>
        <end position="284"/>
    </location>
</feature>
<dbReference type="InterPro" id="IPR036961">
    <property type="entry name" value="Kinesin_motor_dom_sf"/>
</dbReference>
<protein>
    <recommendedName>
        <fullName evidence="8">Kinesin motor domain-containing protein</fullName>
    </recommendedName>
</protein>
<dbReference type="PRINTS" id="PR00380">
    <property type="entry name" value="KINESINHEAVY"/>
</dbReference>
<feature type="domain" description="Kinesin motor" evidence="8">
    <location>
        <begin position="505"/>
        <end position="840"/>
    </location>
</feature>
<feature type="compositionally biased region" description="Basic and acidic residues" evidence="7">
    <location>
        <begin position="148"/>
        <end position="157"/>
    </location>
</feature>
<feature type="compositionally biased region" description="Polar residues" evidence="7">
    <location>
        <begin position="224"/>
        <end position="236"/>
    </location>
</feature>
<feature type="compositionally biased region" description="Low complexity" evidence="7">
    <location>
        <begin position="411"/>
        <end position="422"/>
    </location>
</feature>
<dbReference type="AlphaFoldDB" id="A0A7S4JSM0"/>
<gene>
    <name evidence="9" type="ORF">OAUR00152_LOCUS33146</name>
</gene>
<dbReference type="GO" id="GO:0008017">
    <property type="term" value="F:microtubule binding"/>
    <property type="evidence" value="ECO:0007669"/>
    <property type="project" value="InterPro"/>
</dbReference>
<keyword evidence="6" id="KW-0067">ATP-binding</keyword>
<proteinExistence type="inferred from homology"/>
<sequence length="958" mass="106271">MIDQKLLKERRNRRLNQSAADSSRSSSADSSSSTSSTPTSTAPAASGKISMTWAELEESISTTAETPHKKNLKKTDWATPESSIANRRGDRPPLSASAKKSKSARSIASDTAASMALDHSGSRFKSKQSLKKSFVSSAPNTPGVESFSGRKSEDRQKIKIIMTSDDLSKSIASAHASDGRTKARSLDREALRARRAKMLQERSRQSLAGSRHSSRSTLQEDDAISTSDSSLKSRIQSGILRGGTPPAPLDCTSRLDSLPSDDTGQSLDMDTIVVREDQKTREEMEIATPAAKNRVRDLEGESGMEGVSPSSRRDAAAKLMLERARARKARAMKGESPRLDQTQSSQVQSRTDSKAPKQVTPVTVPEVNSQKQQVKPELPPQEIPENCEKLRAMKEPEDVALVSSKDEEPKTTTSSTPTTRTPLKQLPLSVKRERSQRKENRRSRQRSPSRSETRCNLDKRTARMRYSRDFRTEIEKNRRQQPPTHTDDLGDCGKQVDPYQREHNGISVFVRKRPLFDYEVVRNDYDVVDMGGQVEGNDGYDTVTIHNCTMHPDMRRKFVQQVTFPCSASFDDTCSNDDIFNSIADPLVNLAANGNVATILMYGQTGSGKTHTMTGIEERTADKLFSELTDAVDSDAPRTRSGPGGLPTVVVQFVELCGKSCKDLLGRGDEVKLAEEKDGSVRLVNATAMEAESSADLARLIAKGKCRRATEATDANGVSSRSHAVCQIGIKFPNRRRRGLLTLIDCAGSERNKDSMYHSSQRQKESAEINASLWSLKECIRARNNGEVVPYRSSLLTRILRESFEREGAKLSVIATVAPNASDTEHSCETLKTVSTIVGCDSMISEGEKNEVVSQEKKKSDIVPPRAWDHSQLVAFLSRKKIDLKISENIDGKTVMRMNVQQIRARLCRGNGDDKLPTKVFNELRKENDRVDKIQRKDKLALKKKMKQDEWENSAVYR</sequence>
<keyword evidence="3" id="KW-0493">Microtubule</keyword>
<name>A0A7S4JSM0_9STRA</name>
<evidence type="ECO:0000256" key="3">
    <source>
        <dbReference type="ARBA" id="ARBA00022701"/>
    </source>
</evidence>
<keyword evidence="4 6" id="KW-0505">Motor protein</keyword>
<evidence type="ECO:0000256" key="4">
    <source>
        <dbReference type="ARBA" id="ARBA00023175"/>
    </source>
</evidence>
<evidence type="ECO:0000313" key="9">
    <source>
        <dbReference type="EMBL" id="CAE2272898.1"/>
    </source>
</evidence>
<dbReference type="PANTHER" id="PTHR47971">
    <property type="entry name" value="KINESIN-RELATED PROTEIN 6"/>
    <property type="match status" value="1"/>
</dbReference>
<dbReference type="SUPFAM" id="SSF52540">
    <property type="entry name" value="P-loop containing nucleoside triphosphate hydrolases"/>
    <property type="match status" value="1"/>
</dbReference>
<feature type="compositionally biased region" description="Polar residues" evidence="7">
    <location>
        <begin position="339"/>
        <end position="350"/>
    </location>
</feature>
<feature type="binding site" evidence="6">
    <location>
        <begin position="603"/>
        <end position="610"/>
    </location>
    <ligand>
        <name>ATP</name>
        <dbReference type="ChEBI" id="CHEBI:30616"/>
    </ligand>
</feature>
<accession>A0A7S4JSM0</accession>
<evidence type="ECO:0000256" key="6">
    <source>
        <dbReference type="PROSITE-ProRule" id="PRU00283"/>
    </source>
</evidence>
<dbReference type="GO" id="GO:0003777">
    <property type="term" value="F:microtubule motor activity"/>
    <property type="evidence" value="ECO:0007669"/>
    <property type="project" value="InterPro"/>
</dbReference>
<comment type="similarity">
    <text evidence="6">Belongs to the TRAFAC class myosin-kinesin ATPase superfamily. Kinesin family.</text>
</comment>
<dbReference type="InterPro" id="IPR027417">
    <property type="entry name" value="P-loop_NTPase"/>
</dbReference>
<keyword evidence="2" id="KW-0963">Cytoplasm</keyword>
<keyword evidence="6" id="KW-0547">Nucleotide-binding</keyword>
<feature type="compositionally biased region" description="Basic and acidic residues" evidence="7">
    <location>
        <begin position="449"/>
        <end position="478"/>
    </location>
</feature>
<feature type="compositionally biased region" description="Basic and acidic residues" evidence="7">
    <location>
        <begin position="311"/>
        <end position="324"/>
    </location>
</feature>
<dbReference type="Gene3D" id="3.40.850.10">
    <property type="entry name" value="Kinesin motor domain"/>
    <property type="match status" value="1"/>
</dbReference>